<dbReference type="InterPro" id="IPR043136">
    <property type="entry name" value="B30.2/SPRY_sf"/>
</dbReference>
<proteinExistence type="predicted"/>
<comment type="caution">
    <text evidence="1">The sequence shown here is derived from an EMBL/GenBank/DDBJ whole genome shotgun (WGS) entry which is preliminary data.</text>
</comment>
<evidence type="ECO:0008006" key="3">
    <source>
        <dbReference type="Google" id="ProtNLM"/>
    </source>
</evidence>
<organism evidence="1 2">
    <name type="scientific">Blattamonas nauphoetae</name>
    <dbReference type="NCBI Taxonomy" id="2049346"/>
    <lineage>
        <taxon>Eukaryota</taxon>
        <taxon>Metamonada</taxon>
        <taxon>Preaxostyla</taxon>
        <taxon>Oxymonadida</taxon>
        <taxon>Blattamonas</taxon>
    </lineage>
</organism>
<dbReference type="EMBL" id="JARBJD010000143">
    <property type="protein sequence ID" value="KAK2950087.1"/>
    <property type="molecule type" value="Genomic_DNA"/>
</dbReference>
<evidence type="ECO:0000313" key="2">
    <source>
        <dbReference type="Proteomes" id="UP001281761"/>
    </source>
</evidence>
<dbReference type="Proteomes" id="UP001281761">
    <property type="component" value="Unassembled WGS sequence"/>
</dbReference>
<reference evidence="1 2" key="1">
    <citation type="journal article" date="2022" name="bioRxiv">
        <title>Genomics of Preaxostyla Flagellates Illuminates Evolutionary Transitions and the Path Towards Mitochondrial Loss.</title>
        <authorList>
            <person name="Novak L.V.F."/>
            <person name="Treitli S.C."/>
            <person name="Pyrih J."/>
            <person name="Halakuc P."/>
            <person name="Pipaliya S.V."/>
            <person name="Vacek V."/>
            <person name="Brzon O."/>
            <person name="Soukal P."/>
            <person name="Eme L."/>
            <person name="Dacks J.B."/>
            <person name="Karnkowska A."/>
            <person name="Elias M."/>
            <person name="Hampl V."/>
        </authorList>
    </citation>
    <scope>NUCLEOTIDE SEQUENCE [LARGE SCALE GENOMIC DNA]</scope>
    <source>
        <strain evidence="1">NAU3</strain>
        <tissue evidence="1">Gut</tissue>
    </source>
</reference>
<protein>
    <recommendedName>
        <fullName evidence="3">SPRY domain-containing protein</fullName>
    </recommendedName>
</protein>
<gene>
    <name evidence="1" type="ORF">BLNAU_15009</name>
</gene>
<name>A0ABQ9XFH3_9EUKA</name>
<evidence type="ECO:0000313" key="1">
    <source>
        <dbReference type="EMBL" id="KAK2950087.1"/>
    </source>
</evidence>
<dbReference type="Gene3D" id="2.60.120.920">
    <property type="match status" value="1"/>
</dbReference>
<accession>A0ABQ9XFH3</accession>
<sequence>MLARLTSQTILNPNSDSAFRNWSENNHASIDEKAAIFQSLVTMAQDPDLFDSSLEMKAVKFLNEITIKDDEEAGFHVWVGFMPSRRHVPQFVESVKILLSLPSQQLVTALMEFLRSLVVACSPFQKLTLVDHGLVSNMMSALKPTTLTFPEADDIHLCLMDIVYYLLWLSTPSGLDRLEFDEPSEQLEVREAVFEEVVGASEGYLFHLCTHHTSLAIAPQSRPDRWISSTCAGFRSLSAARHDDYWVTGNLCGRHHEWTLFGPCLSTHAFLDRKWGRCEEGDEGRAGRPVLGRLSRNRGTAMLQPDRRDEQRNRASDFGRFPQNEQIVGNECSEQMNASEGCTTITRTDINLYINAFYDWSSVLSDPFTSEIVSVTITILSISDGFIRYGLMDSTSQIPFNEEALGRNVKNSVSLSRFGSLHFNTPSSNSARNCHSHLNEGDCVRMEVDLDSTPRTVQFFVNGEAGRSYVSGIPSSVRIGFSVKNQGTSFRIDNISRLSQPTPISDEMMEVKW</sequence>
<keyword evidence="2" id="KW-1185">Reference proteome</keyword>